<name>A0A0H5QPA3_9EUKA</name>
<dbReference type="AlphaFoldDB" id="A0A0H5QPA3"/>
<feature type="compositionally biased region" description="Low complexity" evidence="1">
    <location>
        <begin position="73"/>
        <end position="88"/>
    </location>
</feature>
<evidence type="ECO:0000256" key="1">
    <source>
        <dbReference type="SAM" id="MobiDB-lite"/>
    </source>
</evidence>
<organism evidence="2">
    <name type="scientific">Spongospora subterranea</name>
    <dbReference type="NCBI Taxonomy" id="70186"/>
    <lineage>
        <taxon>Eukaryota</taxon>
        <taxon>Sar</taxon>
        <taxon>Rhizaria</taxon>
        <taxon>Endomyxa</taxon>
        <taxon>Phytomyxea</taxon>
        <taxon>Plasmodiophorida</taxon>
        <taxon>Plasmodiophoridae</taxon>
        <taxon>Spongospora</taxon>
    </lineage>
</organism>
<sequence length="112" mass="12535">MYLDGVFQVRQPTESRLVVLLSEQITVDSWKKYLSAAFEQPLDDEMVIDESTPAETFASSQITPSLASNQWTPYPLSPKSPMMSPTKPDGVSFLANNLVEKPMFQHQSARSP</sequence>
<proteinExistence type="predicted"/>
<evidence type="ECO:0000313" key="2">
    <source>
        <dbReference type="EMBL" id="CRZ03206.1"/>
    </source>
</evidence>
<dbReference type="EMBL" id="HACM01002764">
    <property type="protein sequence ID" value="CRZ03206.1"/>
    <property type="molecule type" value="Transcribed_RNA"/>
</dbReference>
<feature type="non-terminal residue" evidence="2">
    <location>
        <position position="112"/>
    </location>
</feature>
<protein>
    <submittedName>
        <fullName evidence="2">Uncharacterized protein</fullName>
    </submittedName>
</protein>
<reference evidence="2" key="1">
    <citation type="submission" date="2015-04" db="EMBL/GenBank/DDBJ databases">
        <title>The genome sequence of the plant pathogenic Rhizarian Plasmodiophora brassicae reveals insights in its biotrophic life cycle and the origin of chitin synthesis.</title>
        <authorList>
            <person name="Schwelm A."/>
            <person name="Fogelqvist J."/>
            <person name="Knaust A."/>
            <person name="Julke S."/>
            <person name="Lilja T."/>
            <person name="Dhandapani V."/>
            <person name="Bonilla-Rosso G."/>
            <person name="Karlsson M."/>
            <person name="Shevchenko A."/>
            <person name="Choi S.R."/>
            <person name="Kim H.G."/>
            <person name="Park J.Y."/>
            <person name="Lim Y.P."/>
            <person name="Ludwig-Muller J."/>
            <person name="Dixelius C."/>
        </authorList>
    </citation>
    <scope>NUCLEOTIDE SEQUENCE</scope>
    <source>
        <tissue evidence="2">Potato root galls</tissue>
    </source>
</reference>
<accession>A0A0H5QPA3</accession>
<feature type="region of interest" description="Disordered" evidence="1">
    <location>
        <begin position="69"/>
        <end position="89"/>
    </location>
</feature>